<keyword evidence="4 6" id="KW-0648">Protein biosynthesis</keyword>
<gene>
    <name evidence="6" type="primary">def</name>
    <name evidence="7" type="ORF">B8X04_14540</name>
</gene>
<dbReference type="HAMAP" id="MF_00163">
    <property type="entry name" value="Pep_deformylase"/>
    <property type="match status" value="1"/>
</dbReference>
<dbReference type="InterPro" id="IPR023635">
    <property type="entry name" value="Peptide_deformylase"/>
</dbReference>
<protein>
    <recommendedName>
        <fullName evidence="6">Peptide deformylase</fullName>
        <shortName evidence="6">PDF</shortName>
        <ecNumber evidence="6">3.5.1.88</ecNumber>
    </recommendedName>
    <alternativeName>
        <fullName evidence="6">Polypeptide deformylase</fullName>
    </alternativeName>
</protein>
<accession>A0A269Z894</accession>
<dbReference type="GO" id="GO:0006412">
    <property type="term" value="P:translation"/>
    <property type="evidence" value="ECO:0007669"/>
    <property type="project" value="UniProtKB-UniRule"/>
</dbReference>
<evidence type="ECO:0000256" key="4">
    <source>
        <dbReference type="ARBA" id="ARBA00022917"/>
    </source>
</evidence>
<comment type="caution">
    <text evidence="7">The sequence shown here is derived from an EMBL/GenBank/DDBJ whole genome shotgun (WGS) entry which is preliminary data.</text>
</comment>
<dbReference type="RefSeq" id="WP_095376660.1">
    <property type="nucleotide sequence ID" value="NZ_NCWY01000015.1"/>
</dbReference>
<dbReference type="PANTHER" id="PTHR10458">
    <property type="entry name" value="PEPTIDE DEFORMYLASE"/>
    <property type="match status" value="1"/>
</dbReference>
<organism evidence="7 8">
    <name type="scientific">Brevibacterium casei</name>
    <dbReference type="NCBI Taxonomy" id="33889"/>
    <lineage>
        <taxon>Bacteria</taxon>
        <taxon>Bacillati</taxon>
        <taxon>Actinomycetota</taxon>
        <taxon>Actinomycetes</taxon>
        <taxon>Micrococcales</taxon>
        <taxon>Brevibacteriaceae</taxon>
        <taxon>Brevibacterium</taxon>
    </lineage>
</organism>
<sequence length="221" mass="23167">MNLTDTIVAQQIDEVLAAADAHDGIAPIVGAGDPILRTPALPYSGQVDDATLARLAEVMAKTMREAPGVGLAGPQVGVGLSIFVAEDPAAVSAEVAAVREREPLPLRTVLNAQYEPVTGELAAFYEGCLSIPGYQAVVARPRAIGLRGVDLAGAHIDEEVTGWSARIVAHETDHLDGILFLDKAEMRSLSTNAAVARLWNEPSTQRAATELGFTLPSGLLL</sequence>
<evidence type="ECO:0000256" key="2">
    <source>
        <dbReference type="ARBA" id="ARBA00022723"/>
    </source>
</evidence>
<dbReference type="EC" id="3.5.1.88" evidence="6"/>
<reference evidence="7 8" key="1">
    <citation type="submission" date="2017-04" db="EMBL/GenBank/DDBJ databases">
        <title>Kefir bacterial isolates.</title>
        <authorList>
            <person name="Kim Y."/>
            <person name="Blasche S."/>
            <person name="Patil K.R."/>
        </authorList>
    </citation>
    <scope>NUCLEOTIDE SEQUENCE [LARGE SCALE GENOMIC DNA]</scope>
    <source>
        <strain evidence="7 8">OG2</strain>
    </source>
</reference>
<dbReference type="CDD" id="cd00487">
    <property type="entry name" value="Pep_deformylase"/>
    <property type="match status" value="1"/>
</dbReference>
<keyword evidence="2 6" id="KW-0479">Metal-binding</keyword>
<dbReference type="Proteomes" id="UP000216867">
    <property type="component" value="Unassembled WGS sequence"/>
</dbReference>
<comment type="function">
    <text evidence="6">Removes the formyl group from the N-terminal Met of newly synthesized proteins. Requires at least a dipeptide for an efficient rate of reaction. N-terminal L-methionine is a prerequisite for activity but the enzyme has broad specificity at other positions.</text>
</comment>
<evidence type="ECO:0000256" key="3">
    <source>
        <dbReference type="ARBA" id="ARBA00022801"/>
    </source>
</evidence>
<dbReference type="EMBL" id="NCWY01000015">
    <property type="protein sequence ID" value="PAK94028.1"/>
    <property type="molecule type" value="Genomic_DNA"/>
</dbReference>
<evidence type="ECO:0000256" key="5">
    <source>
        <dbReference type="ARBA" id="ARBA00023004"/>
    </source>
</evidence>
<keyword evidence="3 6" id="KW-0378">Hydrolase</keyword>
<comment type="catalytic activity">
    <reaction evidence="6">
        <text>N-terminal N-formyl-L-methionyl-[peptide] + H2O = N-terminal L-methionyl-[peptide] + formate</text>
        <dbReference type="Rhea" id="RHEA:24420"/>
        <dbReference type="Rhea" id="RHEA-COMP:10639"/>
        <dbReference type="Rhea" id="RHEA-COMP:10640"/>
        <dbReference type="ChEBI" id="CHEBI:15377"/>
        <dbReference type="ChEBI" id="CHEBI:15740"/>
        <dbReference type="ChEBI" id="CHEBI:49298"/>
        <dbReference type="ChEBI" id="CHEBI:64731"/>
        <dbReference type="EC" id="3.5.1.88"/>
    </reaction>
</comment>
<dbReference type="Gene3D" id="3.90.45.10">
    <property type="entry name" value="Peptide deformylase"/>
    <property type="match status" value="1"/>
</dbReference>
<feature type="active site" evidence="6">
    <location>
        <position position="171"/>
    </location>
</feature>
<evidence type="ECO:0000256" key="1">
    <source>
        <dbReference type="ARBA" id="ARBA00010759"/>
    </source>
</evidence>
<dbReference type="PIRSF" id="PIRSF004749">
    <property type="entry name" value="Pep_def"/>
    <property type="match status" value="1"/>
</dbReference>
<proteinExistence type="inferred from homology"/>
<feature type="binding site" evidence="6">
    <location>
        <position position="170"/>
    </location>
    <ligand>
        <name>Fe cation</name>
        <dbReference type="ChEBI" id="CHEBI:24875"/>
    </ligand>
</feature>
<keyword evidence="5 6" id="KW-0408">Iron</keyword>
<evidence type="ECO:0000256" key="6">
    <source>
        <dbReference type="HAMAP-Rule" id="MF_00163"/>
    </source>
</evidence>
<dbReference type="Pfam" id="PF01327">
    <property type="entry name" value="Pep_deformylase"/>
    <property type="match status" value="1"/>
</dbReference>
<evidence type="ECO:0000313" key="7">
    <source>
        <dbReference type="EMBL" id="PAK94028.1"/>
    </source>
</evidence>
<feature type="binding site" evidence="6">
    <location>
        <position position="174"/>
    </location>
    <ligand>
        <name>Fe cation</name>
        <dbReference type="ChEBI" id="CHEBI:24875"/>
    </ligand>
</feature>
<dbReference type="GO" id="GO:0042586">
    <property type="term" value="F:peptide deformylase activity"/>
    <property type="evidence" value="ECO:0007669"/>
    <property type="project" value="UniProtKB-UniRule"/>
</dbReference>
<dbReference type="NCBIfam" id="NF001159">
    <property type="entry name" value="PRK00150.1-3"/>
    <property type="match status" value="1"/>
</dbReference>
<evidence type="ECO:0000313" key="8">
    <source>
        <dbReference type="Proteomes" id="UP000216867"/>
    </source>
</evidence>
<dbReference type="PANTHER" id="PTHR10458:SF2">
    <property type="entry name" value="PEPTIDE DEFORMYLASE, MITOCHONDRIAL"/>
    <property type="match status" value="1"/>
</dbReference>
<comment type="similarity">
    <text evidence="1 6">Belongs to the polypeptide deformylase family.</text>
</comment>
<dbReference type="AlphaFoldDB" id="A0A269Z894"/>
<feature type="binding site" evidence="6">
    <location>
        <position position="128"/>
    </location>
    <ligand>
        <name>Fe cation</name>
        <dbReference type="ChEBI" id="CHEBI:24875"/>
    </ligand>
</feature>
<name>A0A269Z894_9MICO</name>
<dbReference type="GO" id="GO:0046872">
    <property type="term" value="F:metal ion binding"/>
    <property type="evidence" value="ECO:0007669"/>
    <property type="project" value="UniProtKB-KW"/>
</dbReference>
<dbReference type="SUPFAM" id="SSF56420">
    <property type="entry name" value="Peptide deformylase"/>
    <property type="match status" value="1"/>
</dbReference>
<comment type="cofactor">
    <cofactor evidence="6">
        <name>Fe(2+)</name>
        <dbReference type="ChEBI" id="CHEBI:29033"/>
    </cofactor>
    <text evidence="6">Binds 1 Fe(2+) ion.</text>
</comment>
<dbReference type="FunFam" id="3.90.45.10:FF:000003">
    <property type="entry name" value="Peptide deformylase"/>
    <property type="match status" value="1"/>
</dbReference>
<dbReference type="InterPro" id="IPR036821">
    <property type="entry name" value="Peptide_deformylase_sf"/>
</dbReference>
<dbReference type="PRINTS" id="PR01576">
    <property type="entry name" value="PDEFORMYLASE"/>
</dbReference>